<feature type="domain" description="HAMP" evidence="9">
    <location>
        <begin position="225"/>
        <end position="278"/>
    </location>
</feature>
<dbReference type="InterPro" id="IPR004089">
    <property type="entry name" value="MCPsignal_dom"/>
</dbReference>
<evidence type="ECO:0000259" key="8">
    <source>
        <dbReference type="PROSITE" id="PS50111"/>
    </source>
</evidence>
<dbReference type="Gene3D" id="1.10.287.950">
    <property type="entry name" value="Methyl-accepting chemotaxis protein"/>
    <property type="match status" value="1"/>
</dbReference>
<dbReference type="CDD" id="cd11386">
    <property type="entry name" value="MCP_signal"/>
    <property type="match status" value="1"/>
</dbReference>
<feature type="transmembrane region" description="Helical" evidence="7">
    <location>
        <begin position="201"/>
        <end position="222"/>
    </location>
</feature>
<feature type="domain" description="Methyl-accepting transducer" evidence="8">
    <location>
        <begin position="297"/>
        <end position="533"/>
    </location>
</feature>
<comment type="similarity">
    <text evidence="5">Belongs to the methyl-accepting chemotaxis (MCP) protein family.</text>
</comment>
<dbReference type="PANTHER" id="PTHR32089:SF112">
    <property type="entry name" value="LYSOZYME-LIKE PROTEIN-RELATED"/>
    <property type="match status" value="1"/>
</dbReference>
<keyword evidence="4 6" id="KW-0807">Transducer</keyword>
<keyword evidence="7" id="KW-1133">Transmembrane helix</keyword>
<evidence type="ECO:0000256" key="6">
    <source>
        <dbReference type="PROSITE-ProRule" id="PRU00284"/>
    </source>
</evidence>
<evidence type="ECO:0000313" key="11">
    <source>
        <dbReference type="Proteomes" id="UP000319578"/>
    </source>
</evidence>
<accession>A0ABQ0THB0</accession>
<evidence type="ECO:0008006" key="12">
    <source>
        <dbReference type="Google" id="ProtNLM"/>
    </source>
</evidence>
<gene>
    <name evidence="10" type="ORF">BRE01_08590</name>
</gene>
<evidence type="ECO:0000259" key="9">
    <source>
        <dbReference type="PROSITE" id="PS50885"/>
    </source>
</evidence>
<dbReference type="PROSITE" id="PS50885">
    <property type="entry name" value="HAMP"/>
    <property type="match status" value="1"/>
</dbReference>
<dbReference type="PANTHER" id="PTHR32089">
    <property type="entry name" value="METHYL-ACCEPTING CHEMOTAXIS PROTEIN MCPB"/>
    <property type="match status" value="1"/>
</dbReference>
<evidence type="ECO:0000256" key="7">
    <source>
        <dbReference type="SAM" id="Phobius"/>
    </source>
</evidence>
<keyword evidence="11" id="KW-1185">Reference proteome</keyword>
<evidence type="ECO:0000256" key="5">
    <source>
        <dbReference type="ARBA" id="ARBA00029447"/>
    </source>
</evidence>
<comment type="subcellular location">
    <subcellularLocation>
        <location evidence="1">Cell membrane</location>
    </subcellularLocation>
</comment>
<keyword evidence="2" id="KW-1003">Cell membrane</keyword>
<dbReference type="Gene3D" id="6.10.340.10">
    <property type="match status" value="1"/>
</dbReference>
<dbReference type="InterPro" id="IPR024478">
    <property type="entry name" value="HlyB_4HB_MCP"/>
</dbReference>
<name>A0ABQ0THB0_9BACL</name>
<evidence type="ECO:0000256" key="3">
    <source>
        <dbReference type="ARBA" id="ARBA00023136"/>
    </source>
</evidence>
<comment type="caution">
    <text evidence="10">The sequence shown here is derived from an EMBL/GenBank/DDBJ whole genome shotgun (WGS) entry which is preliminary data.</text>
</comment>
<dbReference type="Pfam" id="PF00672">
    <property type="entry name" value="HAMP"/>
    <property type="match status" value="1"/>
</dbReference>
<dbReference type="SMART" id="SM00304">
    <property type="entry name" value="HAMP"/>
    <property type="match status" value="1"/>
</dbReference>
<dbReference type="Pfam" id="PF00015">
    <property type="entry name" value="MCPsignal"/>
    <property type="match status" value="1"/>
</dbReference>
<keyword evidence="3 7" id="KW-0472">Membrane</keyword>
<dbReference type="PROSITE" id="PS50111">
    <property type="entry name" value="CHEMOTAXIS_TRANSDUC_2"/>
    <property type="match status" value="1"/>
</dbReference>
<dbReference type="SUPFAM" id="SSF58104">
    <property type="entry name" value="Methyl-accepting chemotaxis protein (MCP) signaling domain"/>
    <property type="match status" value="1"/>
</dbReference>
<dbReference type="SMART" id="SM00283">
    <property type="entry name" value="MA"/>
    <property type="match status" value="1"/>
</dbReference>
<dbReference type="EMBL" id="BJON01000003">
    <property type="protein sequence ID" value="GED67157.1"/>
    <property type="molecule type" value="Genomic_DNA"/>
</dbReference>
<reference evidence="10 11" key="1">
    <citation type="submission" date="2019-06" db="EMBL/GenBank/DDBJ databases">
        <title>Whole genome shotgun sequence of Brevibacillus reuszeri NBRC 15719.</title>
        <authorList>
            <person name="Hosoyama A."/>
            <person name="Uohara A."/>
            <person name="Ohji S."/>
            <person name="Ichikawa N."/>
        </authorList>
    </citation>
    <scope>NUCLEOTIDE SEQUENCE [LARGE SCALE GENOMIC DNA]</scope>
    <source>
        <strain evidence="10 11">NBRC 15719</strain>
    </source>
</reference>
<evidence type="ECO:0000256" key="4">
    <source>
        <dbReference type="ARBA" id="ARBA00023224"/>
    </source>
</evidence>
<dbReference type="InterPro" id="IPR003660">
    <property type="entry name" value="HAMP_dom"/>
</dbReference>
<sequence length="583" mass="63958">MLQFFLIFTIYLTKSEVVIVKLTIGKKLIGAFLFIAILMVITSGISTYYLQRIDEAETDLIERRVVILSNIQKIQAEAAKENSRLRGYLLTGEQEFLNDLQTSYGTVMTLINETLLVSRIQEFQDGLHELQAMNQEYKQKYEPLIAMVQNNQPAEEIKSYYMREVLPYGRKLDPQTEKLTAYQLQSMNEASSRNTEIVDTAIANVIMLSIGAIVLAILIGYFGSRMISRPIVAISLAAERIAQGDLTAEELRFKNQDEIGSLAASFNRMVDNLRDLVRQISISSEHVTMSSEELTASAGQSTQASETITMTIQEVTTNTEMQARSVGESVIAINEMSSGVEQIASSAQYTSALSVQTSQKALEGNKAIQTTVKQMDSIHETMNHLAISVTEMEEHSKEIEQIVEAITAISAQTNLLALNAAIEAARAGEQGRGFAVVADEVRKLAEQSTHSAEKIANLVSTIKNHTHKVVASMEMGMKEVDSGIQVVHAAGQLFEQIKSDIDAVSGQVQEISEASQQITASTEQIVHAIEEISEGSKVVATESQNVSASAEEQLAAMEEISSSASSLTKMAEDLQHVVGKFKV</sequence>
<evidence type="ECO:0000256" key="2">
    <source>
        <dbReference type="ARBA" id="ARBA00022475"/>
    </source>
</evidence>
<dbReference type="Pfam" id="PF12729">
    <property type="entry name" value="4HB_MCP_1"/>
    <property type="match status" value="1"/>
</dbReference>
<protein>
    <recommendedName>
        <fullName evidence="12">Chemotaxis protein</fullName>
    </recommendedName>
</protein>
<proteinExistence type="inferred from homology"/>
<evidence type="ECO:0000313" key="10">
    <source>
        <dbReference type="EMBL" id="GED67157.1"/>
    </source>
</evidence>
<organism evidence="10 11">
    <name type="scientific">Brevibacillus reuszeri</name>
    <dbReference type="NCBI Taxonomy" id="54915"/>
    <lineage>
        <taxon>Bacteria</taxon>
        <taxon>Bacillati</taxon>
        <taxon>Bacillota</taxon>
        <taxon>Bacilli</taxon>
        <taxon>Bacillales</taxon>
        <taxon>Paenibacillaceae</taxon>
        <taxon>Brevibacillus</taxon>
    </lineage>
</organism>
<feature type="transmembrane region" description="Helical" evidence="7">
    <location>
        <begin position="31"/>
        <end position="50"/>
    </location>
</feature>
<dbReference type="PRINTS" id="PR00260">
    <property type="entry name" value="CHEMTRNSDUCR"/>
</dbReference>
<keyword evidence="7" id="KW-0812">Transmembrane</keyword>
<dbReference type="Proteomes" id="UP000319578">
    <property type="component" value="Unassembled WGS sequence"/>
</dbReference>
<dbReference type="CDD" id="cd06225">
    <property type="entry name" value="HAMP"/>
    <property type="match status" value="1"/>
</dbReference>
<evidence type="ECO:0000256" key="1">
    <source>
        <dbReference type="ARBA" id="ARBA00004236"/>
    </source>
</evidence>
<dbReference type="InterPro" id="IPR004090">
    <property type="entry name" value="Chemotax_Me-accpt_rcpt"/>
</dbReference>